<gene>
    <name evidence="1" type="ORF">XENOCAPTIV_004702</name>
</gene>
<keyword evidence="2" id="KW-1185">Reference proteome</keyword>
<organism evidence="1 2">
    <name type="scientific">Xenoophorus captivus</name>
    <dbReference type="NCBI Taxonomy" id="1517983"/>
    <lineage>
        <taxon>Eukaryota</taxon>
        <taxon>Metazoa</taxon>
        <taxon>Chordata</taxon>
        <taxon>Craniata</taxon>
        <taxon>Vertebrata</taxon>
        <taxon>Euteleostomi</taxon>
        <taxon>Actinopterygii</taxon>
        <taxon>Neopterygii</taxon>
        <taxon>Teleostei</taxon>
        <taxon>Neoteleostei</taxon>
        <taxon>Acanthomorphata</taxon>
        <taxon>Ovalentaria</taxon>
        <taxon>Atherinomorphae</taxon>
        <taxon>Cyprinodontiformes</taxon>
        <taxon>Goodeidae</taxon>
        <taxon>Xenoophorus</taxon>
    </lineage>
</organism>
<feature type="non-terminal residue" evidence="1">
    <location>
        <position position="1"/>
    </location>
</feature>
<dbReference type="Proteomes" id="UP001434883">
    <property type="component" value="Unassembled WGS sequence"/>
</dbReference>
<evidence type="ECO:0000313" key="2">
    <source>
        <dbReference type="Proteomes" id="UP001434883"/>
    </source>
</evidence>
<reference evidence="1 2" key="1">
    <citation type="submission" date="2021-06" db="EMBL/GenBank/DDBJ databases">
        <authorList>
            <person name="Palmer J.M."/>
        </authorList>
    </citation>
    <scope>NUCLEOTIDE SEQUENCE [LARGE SCALE GENOMIC DNA]</scope>
    <source>
        <strain evidence="1 2">XC_2019</strain>
        <tissue evidence="1">Muscle</tissue>
    </source>
</reference>
<dbReference type="EMBL" id="JAHRIN010035112">
    <property type="protein sequence ID" value="MEQ2203864.1"/>
    <property type="molecule type" value="Genomic_DNA"/>
</dbReference>
<name>A0ABV0R768_9TELE</name>
<proteinExistence type="predicted"/>
<comment type="caution">
    <text evidence="1">The sequence shown here is derived from an EMBL/GenBank/DDBJ whole genome shotgun (WGS) entry which is preliminary data.</text>
</comment>
<sequence>DISLCMPSSTSTVVEIVHHSKFLEVHVADNLFHWGPQACWSPETVTKFALSQAGSNCRYVLQVKLTTKDHVLSFDSKCSLLLSDHGLPWCVGAVCIPEEKCCVGKFLLLCPK</sequence>
<evidence type="ECO:0000313" key="1">
    <source>
        <dbReference type="EMBL" id="MEQ2203864.1"/>
    </source>
</evidence>
<protein>
    <submittedName>
        <fullName evidence="1">Uncharacterized protein</fullName>
    </submittedName>
</protein>
<accession>A0ABV0R768</accession>